<evidence type="ECO:0008006" key="6">
    <source>
        <dbReference type="Google" id="ProtNLM"/>
    </source>
</evidence>
<evidence type="ECO:0000259" key="3">
    <source>
        <dbReference type="Pfam" id="PF23666"/>
    </source>
</evidence>
<gene>
    <name evidence="4" type="ordered locus">ERWE_CDS_02670</name>
</gene>
<dbReference type="eggNOG" id="COG3391">
    <property type="taxonomic scope" value="Bacteria"/>
</dbReference>
<dbReference type="InterPro" id="IPR032876">
    <property type="entry name" value="J_dom"/>
</dbReference>
<dbReference type="InterPro" id="IPR017853">
    <property type="entry name" value="GH"/>
</dbReference>
<feature type="domain" description="GTA TIM-barrel-like" evidence="1">
    <location>
        <begin position="392"/>
        <end position="645"/>
    </location>
</feature>
<dbReference type="KEGG" id="eru:Erum2630"/>
<organism evidence="4 5">
    <name type="scientific">Ehrlichia ruminantium (strain Welgevonden)</name>
    <dbReference type="NCBI Taxonomy" id="254945"/>
    <lineage>
        <taxon>Bacteria</taxon>
        <taxon>Pseudomonadati</taxon>
        <taxon>Pseudomonadota</taxon>
        <taxon>Alphaproteobacteria</taxon>
        <taxon>Rickettsiales</taxon>
        <taxon>Anaplasmataceae</taxon>
        <taxon>Ehrlichia</taxon>
    </lineage>
</organism>
<keyword evidence="5" id="KW-1185">Reference proteome</keyword>
<dbReference type="RefSeq" id="WP_011154947.1">
    <property type="nucleotide sequence ID" value="NC_005295.2"/>
</dbReference>
<dbReference type="InterPro" id="IPR056490">
    <property type="entry name" value="Rcc01698_C"/>
</dbReference>
<name>A0A0H3LYZ6_EHRRW</name>
<evidence type="ECO:0000259" key="2">
    <source>
        <dbReference type="Pfam" id="PF13550"/>
    </source>
</evidence>
<dbReference type="InterPro" id="IPR025195">
    <property type="entry name" value="GTA_TIM_dom"/>
</dbReference>
<dbReference type="Gene3D" id="3.20.20.80">
    <property type="entry name" value="Glycosidases"/>
    <property type="match status" value="1"/>
</dbReference>
<sequence length="1202" mass="139552">MSLIILSSIINSIKESIENFLSEKYNIINQDTQNNTYLSKNTISKSKIHSLKTQTSTYGKMIPILYGTMRIAGNIIWMDKIKETVHQDVTITQKPHKAAEHLNSVQYQYHISLAIAIATGYVKEISKIWVNSQLLDLSTLTYRFYPGTEDQEPDPLISKITNNTPAYRGIAYIVIENFPLTDYNNHIPNFTFEVTAYPNNYLKQEQITHKIKCIHISGPGEFTYDTKIQMRISQQKIGSKYIPYGIAQKINNNTTYNKADALIALDQLQNTLPNISWVSVTVTWYADSLNIQDCNIYPATEFNFNIITTPDDWHVAGMNRKTARQTYKNINNTISYNGTTNDISLIRYISELKARGYKVMLYPILQIDKEEISWIGNLTGDAQYISAFFKNQYNPFIQHYCDLTKDMVDAFIIGSDLIGLTRVTDTHNNYPAIHELIKLARYVKTQVGSNTIVTYAANWREYHSNNGNYNIDELWSSQYIDVIGINAYFPLTDMQQPIQGFTEQDIINGWYSGEGYDYFYLDDEKKQDKVLYKQNNNQYAWKNIKQWWSQYHFNQDNSKTTWIPRSKKIWFTQYGFPSIDNCTSQPSVFIDYPQYNKYSAFSQRSIDFYAQKIALIGTINAWHNSEMVEHMFLKEWDARPYPYFPQLQNIWQDAQNWQIGYWIQGKLSLLGISHIIHNILTNIGLQDSKIEIENLHNAVDGYAITEAQSARSILNTLQNIYNFELIEKDGKLVITSNNLSSIYNIPTNDIISNHKSNYLKITKTKSSNLINRINFMYLNKNDDYKVSLQYARLPFIQNTIVRNFHIPIVLNNNQAKTITQNILNKKLNNQYTFYLTLPIKYIWLDVNDTIKIEYNNLSFEIKITNIYLDNLFINIEGISNTELLNYQPFSFENTTIQEETTDITSIRILDLPCFQNIDNVLYFMVIRKKAEWNGSIIYSQDDTEHYKHALSINTEAIVGITIDTLDNGPITIPDTANTLTILLKTGQLNSITSLFINNQSNLALIGNEIIQFKNAKHIRENLYQISHMLRGRFGTEPYINKHKNREFFVLLDNLPYIKISKSSIKKSLMYKVIFNKSPFSEEELTHIYYANNLQPLSVVHVKGTRDIHNNLTITWIRRARINGEWIDNTDIPLDEEIESYDVEILDDQNIIKHTVTIRNSSTFTYSIEQQNIDFKSIQKNLNVKIYQNSNTVGRGHAYAAIL</sequence>
<dbReference type="SUPFAM" id="SSF51445">
    <property type="entry name" value="(Trans)glycosidases"/>
    <property type="match status" value="1"/>
</dbReference>
<evidence type="ECO:0000313" key="5">
    <source>
        <dbReference type="Proteomes" id="UP000001021"/>
    </source>
</evidence>
<proteinExistence type="predicted"/>
<feature type="domain" description="Rcc01698-like C-terminal" evidence="3">
    <location>
        <begin position="956"/>
        <end position="1048"/>
    </location>
</feature>
<dbReference type="CDD" id="cd19607">
    <property type="entry name" value="GTA_TIM-barrel-like"/>
    <property type="match status" value="1"/>
</dbReference>
<evidence type="ECO:0000259" key="1">
    <source>
        <dbReference type="Pfam" id="PF13547"/>
    </source>
</evidence>
<dbReference type="HOGENOM" id="CLU_007148_0_0_5"/>
<dbReference type="Pfam" id="PF13550">
    <property type="entry name" value="Phage-tail_3"/>
    <property type="match status" value="1"/>
</dbReference>
<dbReference type="Proteomes" id="UP000001021">
    <property type="component" value="Chromosome"/>
</dbReference>
<evidence type="ECO:0000313" key="4">
    <source>
        <dbReference type="EMBL" id="CAI26761.1"/>
    </source>
</evidence>
<reference evidence="4 5" key="1">
    <citation type="journal article" date="2006" name="J. Bacteriol.">
        <title>Comparative genomic analysis of three strains of Ehrlichia ruminantium reveals an active process of genome size plasticity.</title>
        <authorList>
            <person name="Frutos R."/>
            <person name="Viari A."/>
            <person name="Ferraz C."/>
            <person name="Morgat A."/>
            <person name="Eychenie S."/>
            <person name="Kandassami Y."/>
            <person name="Chantal I."/>
            <person name="Bensaid A."/>
            <person name="Coissac E."/>
            <person name="Vachiery N."/>
            <person name="Demaille J."/>
            <person name="Martinez D."/>
        </authorList>
    </citation>
    <scope>NUCLEOTIDE SEQUENCE [LARGE SCALE GENOMIC DNA]</scope>
    <source>
        <strain evidence="4 5">Welgevonden</strain>
    </source>
</reference>
<feature type="domain" description="Tip attachment protein J" evidence="2">
    <location>
        <begin position="705"/>
        <end position="866"/>
    </location>
</feature>
<dbReference type="Pfam" id="PF13547">
    <property type="entry name" value="GTA_TIM"/>
    <property type="match status" value="1"/>
</dbReference>
<dbReference type="GeneID" id="33057542"/>
<dbReference type="AlphaFoldDB" id="A0A0H3LYZ6"/>
<dbReference type="KEGG" id="erw:ERWE_CDS_02670"/>
<protein>
    <recommendedName>
        <fullName evidence="6">GTA TIM-barrel-like domain-containing protein</fullName>
    </recommendedName>
</protein>
<dbReference type="Pfam" id="PF23666">
    <property type="entry name" value="Rcc01698_C"/>
    <property type="match status" value="1"/>
</dbReference>
<dbReference type="EMBL" id="CR925678">
    <property type="protein sequence ID" value="CAI26761.1"/>
    <property type="molecule type" value="Genomic_DNA"/>
</dbReference>
<accession>A0A0H3LYZ6</accession>